<accession>A0AAD7HQ14</accession>
<gene>
    <name evidence="1" type="ORF">B0H16DRAFT_1471739</name>
</gene>
<organism evidence="1 2">
    <name type="scientific">Mycena metata</name>
    <dbReference type="NCBI Taxonomy" id="1033252"/>
    <lineage>
        <taxon>Eukaryota</taxon>
        <taxon>Fungi</taxon>
        <taxon>Dikarya</taxon>
        <taxon>Basidiomycota</taxon>
        <taxon>Agaricomycotina</taxon>
        <taxon>Agaricomycetes</taxon>
        <taxon>Agaricomycetidae</taxon>
        <taxon>Agaricales</taxon>
        <taxon>Marasmiineae</taxon>
        <taxon>Mycenaceae</taxon>
        <taxon>Mycena</taxon>
    </lineage>
</organism>
<evidence type="ECO:0000313" key="1">
    <source>
        <dbReference type="EMBL" id="KAJ7725711.1"/>
    </source>
</evidence>
<dbReference type="Proteomes" id="UP001215598">
    <property type="component" value="Unassembled WGS sequence"/>
</dbReference>
<name>A0AAD7HQ14_9AGAR</name>
<reference evidence="1" key="1">
    <citation type="submission" date="2023-03" db="EMBL/GenBank/DDBJ databases">
        <title>Massive genome expansion in bonnet fungi (Mycena s.s.) driven by repeated elements and novel gene families across ecological guilds.</title>
        <authorList>
            <consortium name="Lawrence Berkeley National Laboratory"/>
            <person name="Harder C.B."/>
            <person name="Miyauchi S."/>
            <person name="Viragh M."/>
            <person name="Kuo A."/>
            <person name="Thoen E."/>
            <person name="Andreopoulos B."/>
            <person name="Lu D."/>
            <person name="Skrede I."/>
            <person name="Drula E."/>
            <person name="Henrissat B."/>
            <person name="Morin E."/>
            <person name="Kohler A."/>
            <person name="Barry K."/>
            <person name="LaButti K."/>
            <person name="Morin E."/>
            <person name="Salamov A."/>
            <person name="Lipzen A."/>
            <person name="Mereny Z."/>
            <person name="Hegedus B."/>
            <person name="Baldrian P."/>
            <person name="Stursova M."/>
            <person name="Weitz H."/>
            <person name="Taylor A."/>
            <person name="Grigoriev I.V."/>
            <person name="Nagy L.G."/>
            <person name="Martin F."/>
            <person name="Kauserud H."/>
        </authorList>
    </citation>
    <scope>NUCLEOTIDE SEQUENCE</scope>
    <source>
        <strain evidence="1">CBHHK182m</strain>
    </source>
</reference>
<evidence type="ECO:0000313" key="2">
    <source>
        <dbReference type="Proteomes" id="UP001215598"/>
    </source>
</evidence>
<keyword evidence="2" id="KW-1185">Reference proteome</keyword>
<sequence length="251" mass="28554">MACIWQASSILLPGVVVGESESEKVRELPSVWFETNRLRVAARKHCSAFLSRAAYPSLLLWSILTGLWGKRIPNFDQTSPRFNWPTDGEEVIIQSIATRWRRSPLAALANQYRRDRRPAPLGYYCAFGASHNPRIDCPRFTGINRHEGQSSANNVYMREKFTGKSFLIARHYCRTSVKKRGAPGFHTFESNPRRRGLLVFVLVRVSSRGFQSTAPHFFPNEGTTRATVSAFRVTDHRPVSWVLRCPPLAHP</sequence>
<protein>
    <submittedName>
        <fullName evidence="1">Uncharacterized protein</fullName>
    </submittedName>
</protein>
<dbReference type="AlphaFoldDB" id="A0AAD7HQ14"/>
<dbReference type="EMBL" id="JARKIB010000192">
    <property type="protein sequence ID" value="KAJ7725711.1"/>
    <property type="molecule type" value="Genomic_DNA"/>
</dbReference>
<comment type="caution">
    <text evidence="1">The sequence shown here is derived from an EMBL/GenBank/DDBJ whole genome shotgun (WGS) entry which is preliminary data.</text>
</comment>
<proteinExistence type="predicted"/>